<keyword evidence="9 10" id="KW-0472">Membrane</keyword>
<evidence type="ECO:0000256" key="2">
    <source>
        <dbReference type="ARBA" id="ARBA00004673"/>
    </source>
</evidence>
<dbReference type="Gene3D" id="4.10.81.10">
    <property type="entry name" value="Cytochrome c oxidase, subunit 8"/>
    <property type="match status" value="1"/>
</dbReference>
<reference evidence="11" key="2">
    <citation type="submission" date="2025-09" db="UniProtKB">
        <authorList>
            <consortium name="Ensembl"/>
        </authorList>
    </citation>
    <scope>IDENTIFICATION</scope>
</reference>
<dbReference type="SUPFAM" id="SSF81431">
    <property type="entry name" value="Mitochondrial cytochrome c oxidase subunit VIIIb (aka IX)"/>
    <property type="match status" value="1"/>
</dbReference>
<dbReference type="UniPathway" id="UPA00705"/>
<keyword evidence="12" id="KW-1185">Reference proteome</keyword>
<keyword evidence="8" id="KW-0496">Mitochondrion</keyword>
<evidence type="ECO:0000256" key="4">
    <source>
        <dbReference type="ARBA" id="ARBA00022692"/>
    </source>
</evidence>
<evidence type="ECO:0000256" key="5">
    <source>
        <dbReference type="ARBA" id="ARBA00022792"/>
    </source>
</evidence>
<dbReference type="AlphaFoldDB" id="A0A8B9G3T3"/>
<organism evidence="11 12">
    <name type="scientific">Amazona collaria</name>
    <name type="common">yellow-billed parrot</name>
    <dbReference type="NCBI Taxonomy" id="241587"/>
    <lineage>
        <taxon>Eukaryota</taxon>
        <taxon>Metazoa</taxon>
        <taxon>Chordata</taxon>
        <taxon>Craniata</taxon>
        <taxon>Vertebrata</taxon>
        <taxon>Euteleostomi</taxon>
        <taxon>Archelosauria</taxon>
        <taxon>Archosauria</taxon>
        <taxon>Dinosauria</taxon>
        <taxon>Saurischia</taxon>
        <taxon>Theropoda</taxon>
        <taxon>Coelurosauria</taxon>
        <taxon>Aves</taxon>
        <taxon>Neognathae</taxon>
        <taxon>Neoaves</taxon>
        <taxon>Telluraves</taxon>
        <taxon>Australaves</taxon>
        <taxon>Psittaciformes</taxon>
        <taxon>Psittacidae</taxon>
        <taxon>Amazona</taxon>
    </lineage>
</organism>
<dbReference type="GO" id="GO:0045277">
    <property type="term" value="C:respiratory chain complex IV"/>
    <property type="evidence" value="ECO:0007669"/>
    <property type="project" value="InterPro"/>
</dbReference>
<dbReference type="PANTHER" id="PTHR16717:SF5">
    <property type="entry name" value="CYTOCHROME C OXIDASE SUBUNIT 8, ISOFORM A"/>
    <property type="match status" value="1"/>
</dbReference>
<evidence type="ECO:0000313" key="11">
    <source>
        <dbReference type="Ensembl" id="ENSACOP00000017301.1"/>
    </source>
</evidence>
<accession>A0A8B9G3T3</accession>
<evidence type="ECO:0000256" key="1">
    <source>
        <dbReference type="ARBA" id="ARBA00004434"/>
    </source>
</evidence>
<reference evidence="11" key="1">
    <citation type="submission" date="2025-08" db="UniProtKB">
        <authorList>
            <consortium name="Ensembl"/>
        </authorList>
    </citation>
    <scope>IDENTIFICATION</scope>
</reference>
<sequence length="112" mass="11971">MGWPRDGNGTAPRQGWDGPVTAVTAVTGRAAAVRGAASPCASAMPGLQRGSRLLATLLQPLRVPRAHISSKPPEHPLSPAEQAIAFSIMFACFMLPTAWILRNIEHYKSRAE</sequence>
<protein>
    <submittedName>
        <fullName evidence="11">Uncharacterized protein</fullName>
    </submittedName>
</protein>
<evidence type="ECO:0000256" key="3">
    <source>
        <dbReference type="ARBA" id="ARBA00010117"/>
    </source>
</evidence>
<dbReference type="GO" id="GO:0006123">
    <property type="term" value="P:mitochondrial electron transport, cytochrome c to oxygen"/>
    <property type="evidence" value="ECO:0007669"/>
    <property type="project" value="InterPro"/>
</dbReference>
<feature type="transmembrane region" description="Helical" evidence="10">
    <location>
        <begin position="83"/>
        <end position="101"/>
    </location>
</feature>
<dbReference type="InterPro" id="IPR003205">
    <property type="entry name" value="Cyt_c_oxidase_su8"/>
</dbReference>
<dbReference type="FunFam" id="4.10.81.10:FF:000001">
    <property type="entry name" value="Cytochrome c oxidase subunit 8B, mitochondrial"/>
    <property type="match status" value="1"/>
</dbReference>
<evidence type="ECO:0000313" key="12">
    <source>
        <dbReference type="Proteomes" id="UP000694522"/>
    </source>
</evidence>
<evidence type="ECO:0000256" key="9">
    <source>
        <dbReference type="ARBA" id="ARBA00023136"/>
    </source>
</evidence>
<dbReference type="InterPro" id="IPR036548">
    <property type="entry name" value="Cyt_c_oxidase_su8_sf"/>
</dbReference>
<evidence type="ECO:0000256" key="10">
    <source>
        <dbReference type="SAM" id="Phobius"/>
    </source>
</evidence>
<dbReference type="Ensembl" id="ENSACOT00000017934.1">
    <property type="protein sequence ID" value="ENSACOP00000017301.1"/>
    <property type="gene ID" value="ENSACOG00000011998.1"/>
</dbReference>
<dbReference type="PANTHER" id="PTHR16717">
    <property type="entry name" value="CYTOCHROME C OXIDASE POLYPEPTIDE VIII"/>
    <property type="match status" value="1"/>
</dbReference>
<dbReference type="GO" id="GO:0005743">
    <property type="term" value="C:mitochondrial inner membrane"/>
    <property type="evidence" value="ECO:0007669"/>
    <property type="project" value="UniProtKB-SubCell"/>
</dbReference>
<evidence type="ECO:0000256" key="8">
    <source>
        <dbReference type="ARBA" id="ARBA00023128"/>
    </source>
</evidence>
<evidence type="ECO:0000256" key="6">
    <source>
        <dbReference type="ARBA" id="ARBA00022946"/>
    </source>
</evidence>
<name>A0A8B9G3T3_9PSIT</name>
<keyword evidence="4 10" id="KW-0812">Transmembrane</keyword>
<keyword evidence="6" id="KW-0809">Transit peptide</keyword>
<comment type="similarity">
    <text evidence="3">Belongs to the cytochrome c oxidase VIII family.</text>
</comment>
<evidence type="ECO:0000256" key="7">
    <source>
        <dbReference type="ARBA" id="ARBA00022989"/>
    </source>
</evidence>
<dbReference type="Proteomes" id="UP000694522">
    <property type="component" value="Unplaced"/>
</dbReference>
<proteinExistence type="inferred from homology"/>
<keyword evidence="7 10" id="KW-1133">Transmembrane helix</keyword>
<comment type="pathway">
    <text evidence="2">Energy metabolism; oxidative phosphorylation.</text>
</comment>
<dbReference type="Pfam" id="PF02285">
    <property type="entry name" value="COX8"/>
    <property type="match status" value="1"/>
</dbReference>
<comment type="subcellular location">
    <subcellularLocation>
        <location evidence="1">Mitochondrion inner membrane</location>
        <topology evidence="1">Single-pass membrane protein</topology>
    </subcellularLocation>
</comment>
<keyword evidence="5" id="KW-0999">Mitochondrion inner membrane</keyword>